<evidence type="ECO:0000313" key="2">
    <source>
        <dbReference type="EMBL" id="MCG2432043.1"/>
    </source>
</evidence>
<dbReference type="RefSeq" id="WP_237609115.1">
    <property type="nucleotide sequence ID" value="NZ_JAIRBB010000016.1"/>
</dbReference>
<dbReference type="InterPro" id="IPR019734">
    <property type="entry name" value="TPR_rpt"/>
</dbReference>
<dbReference type="PROSITE" id="PS50005">
    <property type="entry name" value="TPR"/>
    <property type="match status" value="1"/>
</dbReference>
<organism evidence="2 3">
    <name type="scientific">Aequorivita xiaoshiensis</name>
    <dbReference type="NCBI Taxonomy" id="2874476"/>
    <lineage>
        <taxon>Bacteria</taxon>
        <taxon>Pseudomonadati</taxon>
        <taxon>Bacteroidota</taxon>
        <taxon>Flavobacteriia</taxon>
        <taxon>Flavobacteriales</taxon>
        <taxon>Flavobacteriaceae</taxon>
        <taxon>Aequorivita</taxon>
    </lineage>
</organism>
<dbReference type="AlphaFoldDB" id="A0A9X1U6W7"/>
<dbReference type="Gene3D" id="1.25.40.10">
    <property type="entry name" value="Tetratricopeptide repeat domain"/>
    <property type="match status" value="2"/>
</dbReference>
<feature type="repeat" description="TPR" evidence="1">
    <location>
        <begin position="27"/>
        <end position="60"/>
    </location>
</feature>
<reference evidence="2" key="1">
    <citation type="submission" date="2021-09" db="EMBL/GenBank/DDBJ databases">
        <title>Genome of Aequorivita sp. strain F64183.</title>
        <authorList>
            <person name="Wang Y."/>
        </authorList>
    </citation>
    <scope>NUCLEOTIDE SEQUENCE</scope>
    <source>
        <strain evidence="2">F64183</strain>
    </source>
</reference>
<protein>
    <recommendedName>
        <fullName evidence="4">Tetratricopeptide repeat protein</fullName>
    </recommendedName>
</protein>
<gene>
    <name evidence="2" type="ORF">K8344_13005</name>
</gene>
<evidence type="ECO:0008006" key="4">
    <source>
        <dbReference type="Google" id="ProtNLM"/>
    </source>
</evidence>
<keyword evidence="3" id="KW-1185">Reference proteome</keyword>
<dbReference type="SUPFAM" id="SSF48452">
    <property type="entry name" value="TPR-like"/>
    <property type="match status" value="1"/>
</dbReference>
<comment type="caution">
    <text evidence="2">The sequence shown here is derived from an EMBL/GenBank/DDBJ whole genome shotgun (WGS) entry which is preliminary data.</text>
</comment>
<dbReference type="Pfam" id="PF13181">
    <property type="entry name" value="TPR_8"/>
    <property type="match status" value="2"/>
</dbReference>
<dbReference type="EMBL" id="JAIRBB010000016">
    <property type="protein sequence ID" value="MCG2432043.1"/>
    <property type="molecule type" value="Genomic_DNA"/>
</dbReference>
<dbReference type="InterPro" id="IPR011990">
    <property type="entry name" value="TPR-like_helical_dom_sf"/>
</dbReference>
<name>A0A9X1U6W7_9FLAO</name>
<evidence type="ECO:0000313" key="3">
    <source>
        <dbReference type="Proteomes" id="UP001139462"/>
    </source>
</evidence>
<dbReference type="SMART" id="SM00028">
    <property type="entry name" value="TPR"/>
    <property type="match status" value="3"/>
</dbReference>
<keyword evidence="1" id="KW-0802">TPR repeat</keyword>
<evidence type="ECO:0000256" key="1">
    <source>
        <dbReference type="PROSITE-ProRule" id="PRU00339"/>
    </source>
</evidence>
<dbReference type="Proteomes" id="UP001139462">
    <property type="component" value="Unassembled WGS sequence"/>
</dbReference>
<sequence length="328" mass="38232">MRRDMVNRERLFLSILFFIIFPVFIIAQSNFQQAEEYYNQGNFIKAQPIFEEYLKLHPNHLKTREYLGDIAGFSKEWDIALSYYKDLVADDESNANYHFKYGGALGMKAMTVSRLRAVTYISEIKHHLERAIELNRQHIEAHWALIEFYLQLPVFLGGSEKKAIAYANELQTISKVDSYLAMGHIAEFYKKIEIAEFNYKKAIEEGGSPHTYEKLINLYEKNDQPQKAIETALISSRKHNINHLNYRIGEISAKYNLEFQIGIASLSKFLANHSIKDDISKKWAYHRLAQIYKNLGEKEIALTWINKALLVRVDFKEALKEKLLILAL</sequence>
<accession>A0A9X1U6W7</accession>
<proteinExistence type="predicted"/>